<sequence length="315" mass="32752">MGPSTPPNRTGPNPAIPRAPQPRKPDPSRDTEKPLVWKANQLPASAITATADEPEPEPVSKENGSTVQKSAVRGPGGPAVGEAIGEADVRGWQCADTDAGAAARRVGGLRTEWAAVGRAMADVVVAERGFRRVDEVATTVRAFEERAERVGGAESGARKRKAGGLEGGRVVGPAAKKARLGTTLVHGSSLAMEGNSVSSKSHAFNSGSGETVVDASVKYGSAEDPVDSQETGGNPESSAWDSSTRDAAGNKGTCGELEYSGNPDSAPLELPYSVAALPRMKERVAEELYRCPTLPYSAAALPLNKPPQHPDDNEL</sequence>
<feature type="compositionally biased region" description="Basic and acidic residues" evidence="1">
    <location>
        <begin position="23"/>
        <end position="35"/>
    </location>
</feature>
<dbReference type="Proteomes" id="UP000250140">
    <property type="component" value="Unassembled WGS sequence"/>
</dbReference>
<feature type="region of interest" description="Disordered" evidence="1">
    <location>
        <begin position="296"/>
        <end position="315"/>
    </location>
</feature>
<accession>A0A8E2FC02</accession>
<proteinExistence type="predicted"/>
<dbReference type="AlphaFoldDB" id="A0A8E2FC02"/>
<reference evidence="2 3" key="1">
    <citation type="journal article" date="2016" name="Nat. Commun.">
        <title>Ectomycorrhizal ecology is imprinted in the genome of the dominant symbiotic fungus Cenococcum geophilum.</title>
        <authorList>
            <consortium name="DOE Joint Genome Institute"/>
            <person name="Peter M."/>
            <person name="Kohler A."/>
            <person name="Ohm R.A."/>
            <person name="Kuo A."/>
            <person name="Krutzmann J."/>
            <person name="Morin E."/>
            <person name="Arend M."/>
            <person name="Barry K.W."/>
            <person name="Binder M."/>
            <person name="Choi C."/>
            <person name="Clum A."/>
            <person name="Copeland A."/>
            <person name="Grisel N."/>
            <person name="Haridas S."/>
            <person name="Kipfer T."/>
            <person name="LaButti K."/>
            <person name="Lindquist E."/>
            <person name="Lipzen A."/>
            <person name="Maire R."/>
            <person name="Meier B."/>
            <person name="Mihaltcheva S."/>
            <person name="Molinier V."/>
            <person name="Murat C."/>
            <person name="Poggeler S."/>
            <person name="Quandt C.A."/>
            <person name="Sperisen C."/>
            <person name="Tritt A."/>
            <person name="Tisserant E."/>
            <person name="Crous P.W."/>
            <person name="Henrissat B."/>
            <person name="Nehls U."/>
            <person name="Egli S."/>
            <person name="Spatafora J.W."/>
            <person name="Grigoriev I.V."/>
            <person name="Martin F.M."/>
        </authorList>
    </citation>
    <scope>NUCLEOTIDE SEQUENCE [LARGE SCALE GENOMIC DNA]</scope>
    <source>
        <strain evidence="2 3">CBS 207.34</strain>
    </source>
</reference>
<feature type="region of interest" description="Disordered" evidence="1">
    <location>
        <begin position="1"/>
        <end position="83"/>
    </location>
</feature>
<gene>
    <name evidence="2" type="ORF">AOQ84DRAFT_407818</name>
</gene>
<organism evidence="2 3">
    <name type="scientific">Glonium stellatum</name>
    <dbReference type="NCBI Taxonomy" id="574774"/>
    <lineage>
        <taxon>Eukaryota</taxon>
        <taxon>Fungi</taxon>
        <taxon>Dikarya</taxon>
        <taxon>Ascomycota</taxon>
        <taxon>Pezizomycotina</taxon>
        <taxon>Dothideomycetes</taxon>
        <taxon>Pleosporomycetidae</taxon>
        <taxon>Gloniales</taxon>
        <taxon>Gloniaceae</taxon>
        <taxon>Glonium</taxon>
    </lineage>
</organism>
<evidence type="ECO:0000313" key="2">
    <source>
        <dbReference type="EMBL" id="OCL14196.1"/>
    </source>
</evidence>
<name>A0A8E2FC02_9PEZI</name>
<dbReference type="EMBL" id="KV748602">
    <property type="protein sequence ID" value="OCL14196.1"/>
    <property type="molecule type" value="Genomic_DNA"/>
</dbReference>
<protein>
    <submittedName>
        <fullName evidence="2">Uncharacterized protein</fullName>
    </submittedName>
</protein>
<feature type="region of interest" description="Disordered" evidence="1">
    <location>
        <begin position="222"/>
        <end position="267"/>
    </location>
</feature>
<evidence type="ECO:0000256" key="1">
    <source>
        <dbReference type="SAM" id="MobiDB-lite"/>
    </source>
</evidence>
<evidence type="ECO:0000313" key="3">
    <source>
        <dbReference type="Proteomes" id="UP000250140"/>
    </source>
</evidence>
<feature type="compositionally biased region" description="Polar residues" evidence="1">
    <location>
        <begin position="228"/>
        <end position="242"/>
    </location>
</feature>
<keyword evidence="3" id="KW-1185">Reference proteome</keyword>